<gene>
    <name evidence="1" type="ORF">AAF454_10105</name>
</gene>
<dbReference type="RefSeq" id="WP_068453198.1">
    <property type="nucleotide sequence ID" value="NZ_JBCEWA010000007.1"/>
</dbReference>
<dbReference type="EMBL" id="JBCEWA010000007">
    <property type="protein sequence ID" value="MEL5988749.1"/>
    <property type="molecule type" value="Genomic_DNA"/>
</dbReference>
<dbReference type="InterPro" id="IPR008928">
    <property type="entry name" value="6-hairpin_glycosidase_sf"/>
</dbReference>
<accession>A0ABU9LP24</accession>
<evidence type="ECO:0008006" key="3">
    <source>
        <dbReference type="Google" id="ProtNLM"/>
    </source>
</evidence>
<dbReference type="Gene3D" id="1.50.10.10">
    <property type="match status" value="1"/>
</dbReference>
<keyword evidence="2" id="KW-1185">Reference proteome</keyword>
<organism evidence="1 2">
    <name type="scientific">Kurthia gibsonii</name>
    <dbReference type="NCBI Taxonomy" id="33946"/>
    <lineage>
        <taxon>Bacteria</taxon>
        <taxon>Bacillati</taxon>
        <taxon>Bacillota</taxon>
        <taxon>Bacilli</taxon>
        <taxon>Bacillales</taxon>
        <taxon>Caryophanaceae</taxon>
        <taxon>Kurthia</taxon>
    </lineage>
</organism>
<dbReference type="InterPro" id="IPR012341">
    <property type="entry name" value="6hp_glycosidase-like_sf"/>
</dbReference>
<sequence>MRHRKIVILMIMSLCLLGCQSIKNTPKTETIRYTENQKSRLATVIFQEFASKNGLLSTNLTNRKNEYLAESMGLLMLYFIQTNDKTNYMKSFQAVKQSLILPNHLISWEIKEGKRSDTNALIDDLRLIKALDLGARKWGNKEVKQLLSKTIDANKAYTMYEDYFVDFGSEQSENRAKEITLSYAAPSYYKRMQLTPEILEKNVEVIRNAPQDANGLYAKKFDIQTKTYQFDDTVHMIDQLLTARNVQEIKSTSKFHQLLKEKMKKDGKLYGQYNRKTLQPVVRYESPAVYSYAIFYSQAVKDKTLEKAINKRMNQLKNHHKNTQYYGSYIAKNGETHIFDNLLPLLTKGGWVR</sequence>
<dbReference type="SUPFAM" id="SSF48208">
    <property type="entry name" value="Six-hairpin glycosidases"/>
    <property type="match status" value="1"/>
</dbReference>
<proteinExistence type="predicted"/>
<name>A0ABU9LP24_9BACL</name>
<evidence type="ECO:0000313" key="1">
    <source>
        <dbReference type="EMBL" id="MEL5988749.1"/>
    </source>
</evidence>
<comment type="caution">
    <text evidence="1">The sequence shown here is derived from an EMBL/GenBank/DDBJ whole genome shotgun (WGS) entry which is preliminary data.</text>
</comment>
<reference evidence="1 2" key="1">
    <citation type="submission" date="2024-04" db="EMBL/GenBank/DDBJ databases">
        <authorList>
            <person name="Wu Y.S."/>
            <person name="Zhang L."/>
        </authorList>
    </citation>
    <scope>NUCLEOTIDE SEQUENCE [LARGE SCALE GENOMIC DNA]</scope>
    <source>
        <strain evidence="1 2">KG-01</strain>
    </source>
</reference>
<dbReference type="Proteomes" id="UP001398420">
    <property type="component" value="Unassembled WGS sequence"/>
</dbReference>
<evidence type="ECO:0000313" key="2">
    <source>
        <dbReference type="Proteomes" id="UP001398420"/>
    </source>
</evidence>
<protein>
    <recommendedName>
        <fullName evidence="3">Lipoprotein</fullName>
    </recommendedName>
</protein>